<sequence>MSTLSERDPGLVELMDDPACDRDALFRTYAAFSHVNALLAGWRRTYRERLRPNFTGPEHSVVDIGAGGGDVARALIGWARRDGVRLEITAIDPDERAAAYVSTLAPLDGYTHRLGTSSDLADEGRLFDFVLSNHVLHHLGPTELGTVLADSEQLARLGVVHSDIRRSATAYALYSVFTAGRFRGTFIREDGLLSIRRSHRVAELAAAVPVGWRVVPQAPHRLLLMHDPRAGR</sequence>
<dbReference type="SUPFAM" id="SSF53335">
    <property type="entry name" value="S-adenosyl-L-methionine-dependent methyltransferases"/>
    <property type="match status" value="1"/>
</dbReference>
<dbReference type="AlphaFoldDB" id="A0A3L6ZX53"/>
<dbReference type="OrthoDB" id="9800454at2"/>
<name>A0A3L6ZX53_9MICO</name>
<keyword evidence="1" id="KW-0808">Transferase</keyword>
<reference evidence="1 2" key="1">
    <citation type="submission" date="2018-10" db="EMBL/GenBank/DDBJ databases">
        <authorList>
            <person name="Li J."/>
        </authorList>
    </citation>
    <scope>NUCLEOTIDE SEQUENCE [LARGE SCALE GENOMIC DNA]</scope>
    <source>
        <strain evidence="1 2">CCTCC AB209002</strain>
    </source>
</reference>
<proteinExistence type="predicted"/>
<organism evidence="1 2">
    <name type="scientific">Mycetocola manganoxydans</name>
    <dbReference type="NCBI Taxonomy" id="699879"/>
    <lineage>
        <taxon>Bacteria</taxon>
        <taxon>Bacillati</taxon>
        <taxon>Actinomycetota</taxon>
        <taxon>Actinomycetes</taxon>
        <taxon>Micrococcales</taxon>
        <taxon>Microbacteriaceae</taxon>
        <taxon>Mycetocola</taxon>
    </lineage>
</organism>
<comment type="caution">
    <text evidence="1">The sequence shown here is derived from an EMBL/GenBank/DDBJ whole genome shotgun (WGS) entry which is preliminary data.</text>
</comment>
<dbReference type="GO" id="GO:0008168">
    <property type="term" value="F:methyltransferase activity"/>
    <property type="evidence" value="ECO:0007669"/>
    <property type="project" value="UniProtKB-KW"/>
</dbReference>
<protein>
    <submittedName>
        <fullName evidence="1">Methyltransferase domain-containing protein</fullName>
    </submittedName>
</protein>
<keyword evidence="1" id="KW-0489">Methyltransferase</keyword>
<evidence type="ECO:0000313" key="2">
    <source>
        <dbReference type="Proteomes" id="UP000270299"/>
    </source>
</evidence>
<keyword evidence="2" id="KW-1185">Reference proteome</keyword>
<dbReference type="NCBIfam" id="NF004851">
    <property type="entry name" value="PRK06202.1"/>
    <property type="match status" value="1"/>
</dbReference>
<accession>A0A3L6ZX53</accession>
<evidence type="ECO:0000313" key="1">
    <source>
        <dbReference type="EMBL" id="RLP72603.1"/>
    </source>
</evidence>
<dbReference type="CDD" id="cd02440">
    <property type="entry name" value="AdoMet_MTases"/>
    <property type="match status" value="1"/>
</dbReference>
<dbReference type="Gene3D" id="3.40.50.150">
    <property type="entry name" value="Vaccinia Virus protein VP39"/>
    <property type="match status" value="1"/>
</dbReference>
<dbReference type="InterPro" id="IPR029063">
    <property type="entry name" value="SAM-dependent_MTases_sf"/>
</dbReference>
<dbReference type="Proteomes" id="UP000270299">
    <property type="component" value="Unassembled WGS sequence"/>
</dbReference>
<gene>
    <name evidence="1" type="ORF">D9V29_04300</name>
</gene>
<dbReference type="Pfam" id="PF13489">
    <property type="entry name" value="Methyltransf_23"/>
    <property type="match status" value="1"/>
</dbReference>
<dbReference type="GO" id="GO:0032259">
    <property type="term" value="P:methylation"/>
    <property type="evidence" value="ECO:0007669"/>
    <property type="project" value="UniProtKB-KW"/>
</dbReference>
<dbReference type="EMBL" id="RCUV01000005">
    <property type="protein sequence ID" value="RLP72603.1"/>
    <property type="molecule type" value="Genomic_DNA"/>
</dbReference>